<dbReference type="Proteomes" id="UP000288805">
    <property type="component" value="Unassembled WGS sequence"/>
</dbReference>
<comment type="caution">
    <text evidence="1">The sequence shown here is derived from an EMBL/GenBank/DDBJ whole genome shotgun (WGS) entry which is preliminary data.</text>
</comment>
<dbReference type="AlphaFoldDB" id="A0A438JZ35"/>
<organism evidence="1 2">
    <name type="scientific">Vitis vinifera</name>
    <name type="common">Grape</name>
    <dbReference type="NCBI Taxonomy" id="29760"/>
    <lineage>
        <taxon>Eukaryota</taxon>
        <taxon>Viridiplantae</taxon>
        <taxon>Streptophyta</taxon>
        <taxon>Embryophyta</taxon>
        <taxon>Tracheophyta</taxon>
        <taxon>Spermatophyta</taxon>
        <taxon>Magnoliopsida</taxon>
        <taxon>eudicotyledons</taxon>
        <taxon>Gunneridae</taxon>
        <taxon>Pentapetalae</taxon>
        <taxon>rosids</taxon>
        <taxon>Vitales</taxon>
        <taxon>Vitaceae</taxon>
        <taxon>Viteae</taxon>
        <taxon>Vitis</taxon>
    </lineage>
</organism>
<dbReference type="EMBL" id="QGNW01000022">
    <property type="protein sequence ID" value="RVX14205.1"/>
    <property type="molecule type" value="Genomic_DNA"/>
</dbReference>
<name>A0A438JZ35_VITVI</name>
<proteinExistence type="predicted"/>
<sequence>MANTRRRRNILDKLRVNGVLLVGEDNIKDGVANAFFQMILSEVGKWRPSIDGLVFNSLLFASSTALEFYFSEEEVFAALSSLCGDKALGSDGFTLAFWQGCWEVVKSEVMGFFGEFYEPGSFERSLNATFLVLVPKKGKRVGGAEHLKNFRPISLMVYLYSTFLHLGKWHSFRAKDGGFIEGFLVKGMMWEWRSPIYSRSPNLTSNNSTAVGFDERMLLHSEPLSKTALFFKAIFPIPKPHHSLACTLDPNL</sequence>
<accession>A0A438JZ35</accession>
<gene>
    <name evidence="1" type="ORF">CK203_011305</name>
</gene>
<reference evidence="1 2" key="1">
    <citation type="journal article" date="2018" name="PLoS Genet.">
        <title>Population sequencing reveals clonal diversity and ancestral inbreeding in the grapevine cultivar Chardonnay.</title>
        <authorList>
            <person name="Roach M.J."/>
            <person name="Johnson D.L."/>
            <person name="Bohlmann J."/>
            <person name="van Vuuren H.J."/>
            <person name="Jones S.J."/>
            <person name="Pretorius I.S."/>
            <person name="Schmidt S.A."/>
            <person name="Borneman A.R."/>
        </authorList>
    </citation>
    <scope>NUCLEOTIDE SEQUENCE [LARGE SCALE GENOMIC DNA]</scope>
    <source>
        <strain evidence="2">cv. Chardonnay</strain>
        <tissue evidence="1">Leaf</tissue>
    </source>
</reference>
<evidence type="ECO:0000313" key="2">
    <source>
        <dbReference type="Proteomes" id="UP000288805"/>
    </source>
</evidence>
<evidence type="ECO:0000313" key="1">
    <source>
        <dbReference type="EMBL" id="RVX14205.1"/>
    </source>
</evidence>
<protein>
    <submittedName>
        <fullName evidence="1">Uncharacterized protein</fullName>
    </submittedName>
</protein>